<dbReference type="PANTHER" id="PTHR47053:SF1">
    <property type="entry name" value="MUREIN DD-ENDOPEPTIDASE MEPH-RELATED"/>
    <property type="match status" value="1"/>
</dbReference>
<accession>A0A6N3XBF6</accession>
<dbReference type="AlphaFoldDB" id="A0A6N3XBF6"/>
<proteinExistence type="inferred from homology"/>
<evidence type="ECO:0000256" key="1">
    <source>
        <dbReference type="ARBA" id="ARBA00007074"/>
    </source>
</evidence>
<keyword evidence="3" id="KW-0378">Hydrolase</keyword>
<feature type="domain" description="NlpC/P60" evidence="6">
    <location>
        <begin position="93"/>
        <end position="235"/>
    </location>
</feature>
<keyword evidence="4" id="KW-0788">Thiol protease</keyword>
<feature type="region of interest" description="Disordered" evidence="5">
    <location>
        <begin position="1"/>
        <end position="28"/>
    </location>
</feature>
<dbReference type="GO" id="GO:0006508">
    <property type="term" value="P:proteolysis"/>
    <property type="evidence" value="ECO:0007669"/>
    <property type="project" value="UniProtKB-KW"/>
</dbReference>
<dbReference type="PANTHER" id="PTHR47053">
    <property type="entry name" value="MUREIN DD-ENDOPEPTIDASE MEPH-RELATED"/>
    <property type="match status" value="1"/>
</dbReference>
<organism evidence="7 8">
    <name type="scientific">Candidatus Synechococcus spongiarum 142</name>
    <dbReference type="NCBI Taxonomy" id="1608213"/>
    <lineage>
        <taxon>Bacteria</taxon>
        <taxon>Bacillati</taxon>
        <taxon>Cyanobacteriota</taxon>
        <taxon>Cyanophyceae</taxon>
        <taxon>Synechococcales</taxon>
        <taxon>Synechococcaceae</taxon>
        <taxon>Synechococcus</taxon>
    </lineage>
</organism>
<evidence type="ECO:0000259" key="6">
    <source>
        <dbReference type="PROSITE" id="PS51935"/>
    </source>
</evidence>
<reference evidence="7 8" key="1">
    <citation type="submission" date="2015-01" db="EMBL/GenBank/DDBJ databases">
        <title>Lifestyle Evolution in Cyanobacterial Symbionts of Sponges.</title>
        <authorList>
            <person name="Burgsdorf I."/>
            <person name="Slaby B.M."/>
            <person name="Handley K.M."/>
            <person name="Haber M."/>
            <person name="Blom J."/>
            <person name="Marshall C.W."/>
            <person name="Gilbert J.A."/>
            <person name="Hentschel U."/>
            <person name="Steindler L."/>
        </authorList>
    </citation>
    <scope>NUCLEOTIDE SEQUENCE [LARGE SCALE GENOMIC DNA]</scope>
    <source>
        <strain evidence="7">142</strain>
    </source>
</reference>
<dbReference type="SUPFAM" id="SSF82057">
    <property type="entry name" value="Prokaryotic SH3-related domain"/>
    <property type="match status" value="1"/>
</dbReference>
<keyword evidence="2" id="KW-0645">Protease</keyword>
<gene>
    <name evidence="7" type="ORF">TH68_08220</name>
</gene>
<sequence length="244" mass="26875">MTSLPSRPSPEDFSTWRLTRDTPGYKQSQGLELGTQAAAGRLLLLEAVPSNPVPGIRRRVRLAEDGYPCFMDCHDLLDQQLQPAQYQPLLLSASAIQVRMGEVLGFAHHAMDAENRYLLGGTHGPDYDCSGLVQAAFAHVGVWIPRDAYQQERFCQPVAISADNLSSLWPGDLIFFGIPGRCTHVGLNLDHGRYMHSSSSSHGHGHIAIDNLHRQDTSPVASHYRRHLRGAGRVVRCHDGATLP</sequence>
<dbReference type="Gene3D" id="3.90.1720.10">
    <property type="entry name" value="endopeptidase domain like (from Nostoc punctiforme)"/>
    <property type="match status" value="1"/>
</dbReference>
<protein>
    <recommendedName>
        <fullName evidence="6">NlpC/P60 domain-containing protein</fullName>
    </recommendedName>
</protein>
<evidence type="ECO:0000256" key="2">
    <source>
        <dbReference type="ARBA" id="ARBA00022670"/>
    </source>
</evidence>
<evidence type="ECO:0000256" key="3">
    <source>
        <dbReference type="ARBA" id="ARBA00022801"/>
    </source>
</evidence>
<dbReference type="InterPro" id="IPR051202">
    <property type="entry name" value="Peptidase_C40"/>
</dbReference>
<dbReference type="Proteomes" id="UP000035054">
    <property type="component" value="Unassembled WGS sequence"/>
</dbReference>
<evidence type="ECO:0000256" key="5">
    <source>
        <dbReference type="SAM" id="MobiDB-lite"/>
    </source>
</evidence>
<comment type="similarity">
    <text evidence="1">Belongs to the peptidase C40 family.</text>
</comment>
<dbReference type="GO" id="GO:0008234">
    <property type="term" value="F:cysteine-type peptidase activity"/>
    <property type="evidence" value="ECO:0007669"/>
    <property type="project" value="UniProtKB-KW"/>
</dbReference>
<dbReference type="EMBL" id="JXUO01000268">
    <property type="protein sequence ID" value="KKZ11813.1"/>
    <property type="molecule type" value="Genomic_DNA"/>
</dbReference>
<dbReference type="InterPro" id="IPR000064">
    <property type="entry name" value="NLP_P60_dom"/>
</dbReference>
<dbReference type="Pfam" id="PF00877">
    <property type="entry name" value="NLPC_P60"/>
    <property type="match status" value="1"/>
</dbReference>
<evidence type="ECO:0000313" key="7">
    <source>
        <dbReference type="EMBL" id="KKZ11813.1"/>
    </source>
</evidence>
<evidence type="ECO:0000313" key="8">
    <source>
        <dbReference type="Proteomes" id="UP000035054"/>
    </source>
</evidence>
<comment type="caution">
    <text evidence="7">The sequence shown here is derived from an EMBL/GenBank/DDBJ whole genome shotgun (WGS) entry which is preliminary data.</text>
</comment>
<dbReference type="InterPro" id="IPR038765">
    <property type="entry name" value="Papain-like_cys_pep_sf"/>
</dbReference>
<dbReference type="Gene3D" id="2.30.30.40">
    <property type="entry name" value="SH3 Domains"/>
    <property type="match status" value="1"/>
</dbReference>
<dbReference type="SUPFAM" id="SSF54001">
    <property type="entry name" value="Cysteine proteinases"/>
    <property type="match status" value="1"/>
</dbReference>
<name>A0A6N3XBF6_9SYNE</name>
<dbReference type="PROSITE" id="PS51935">
    <property type="entry name" value="NLPC_P60"/>
    <property type="match status" value="1"/>
</dbReference>
<evidence type="ECO:0000256" key="4">
    <source>
        <dbReference type="ARBA" id="ARBA00022807"/>
    </source>
</evidence>